<name>A0A5C5VE89_9BACT</name>
<evidence type="ECO:0000256" key="4">
    <source>
        <dbReference type="ARBA" id="ARBA00022989"/>
    </source>
</evidence>
<dbReference type="PANTHER" id="PTHR30625:SF11">
    <property type="entry name" value="MOTA_TOLQ_EXBB PROTON CHANNEL DOMAIN-CONTAINING PROTEIN"/>
    <property type="match status" value="1"/>
</dbReference>
<comment type="caution">
    <text evidence="10">The sequence shown here is derived from an EMBL/GenBank/DDBJ whole genome shotgun (WGS) entry which is preliminary data.</text>
</comment>
<dbReference type="InterPro" id="IPR002898">
    <property type="entry name" value="MotA_ExbB_proton_chnl"/>
</dbReference>
<gene>
    <name evidence="10" type="primary">exbB_3</name>
    <name evidence="10" type="ORF">KOR34_11310</name>
</gene>
<evidence type="ECO:0000256" key="3">
    <source>
        <dbReference type="ARBA" id="ARBA00022692"/>
    </source>
</evidence>
<feature type="transmembrane region" description="Helical" evidence="7">
    <location>
        <begin position="155"/>
        <end position="176"/>
    </location>
</feature>
<comment type="similarity">
    <text evidence="6">Belongs to the exbB/tolQ family.</text>
</comment>
<keyword evidence="3 7" id="KW-0812">Transmembrane</keyword>
<dbReference type="AlphaFoldDB" id="A0A5C5VE89"/>
<dbReference type="GO" id="GO:0005886">
    <property type="term" value="C:plasma membrane"/>
    <property type="evidence" value="ECO:0007669"/>
    <property type="project" value="UniProtKB-SubCell"/>
</dbReference>
<feature type="transmembrane region" description="Helical" evidence="7">
    <location>
        <begin position="201"/>
        <end position="222"/>
    </location>
</feature>
<dbReference type="Pfam" id="PF01618">
    <property type="entry name" value="MotA_ExbB"/>
    <property type="match status" value="1"/>
</dbReference>
<dbReference type="RefSeq" id="WP_146562975.1">
    <property type="nucleotide sequence ID" value="NZ_SIHJ01000001.1"/>
</dbReference>
<keyword evidence="2" id="KW-1003">Cell membrane</keyword>
<protein>
    <submittedName>
        <fullName evidence="10">Biopolymer transport protein ExbB</fullName>
    </submittedName>
</protein>
<feature type="domain" description="MotA/TolQ/ExbB proton channel" evidence="9">
    <location>
        <begin position="113"/>
        <end position="234"/>
    </location>
</feature>
<keyword evidence="4 7" id="KW-1133">Transmembrane helix</keyword>
<keyword evidence="6" id="KW-0653">Protein transport</keyword>
<feature type="chain" id="PRO_5023033040" evidence="8">
    <location>
        <begin position="24"/>
        <end position="259"/>
    </location>
</feature>
<dbReference type="InterPro" id="IPR050790">
    <property type="entry name" value="ExbB/TolQ_transport"/>
</dbReference>
<sequence precursor="true">MPRPKRSLRCLAGLACWVTAAVAAAQQPAGAAAEATSAAAEPTKSLFDLFVDGGLLLWPILIASMVMLVVAIERLVSLRRGNVVPGPFIKCFLTQVREGESQDGALVLCEADNSHIGRVFEAGVRRWGKPAVEVEQAILDEGERSANRLRRNLRVINGVAQVCPLLGLLGTVVGMMKAFDQIAGAAAMGRPEALAGGISEALLSTAAGLGVAIPALILYLHFVGRVDSLVMEIDRRGQELVNLISAEALADRRGKRKAA</sequence>
<keyword evidence="5 7" id="KW-0472">Membrane</keyword>
<dbReference type="GO" id="GO:0017038">
    <property type="term" value="P:protein import"/>
    <property type="evidence" value="ECO:0007669"/>
    <property type="project" value="TreeGrafter"/>
</dbReference>
<feature type="transmembrane region" description="Helical" evidence="7">
    <location>
        <begin position="56"/>
        <end position="76"/>
    </location>
</feature>
<organism evidence="10 11">
    <name type="scientific">Posidoniimonas corsicana</name>
    <dbReference type="NCBI Taxonomy" id="1938618"/>
    <lineage>
        <taxon>Bacteria</taxon>
        <taxon>Pseudomonadati</taxon>
        <taxon>Planctomycetota</taxon>
        <taxon>Planctomycetia</taxon>
        <taxon>Pirellulales</taxon>
        <taxon>Lacipirellulaceae</taxon>
        <taxon>Posidoniimonas</taxon>
    </lineage>
</organism>
<evidence type="ECO:0000256" key="8">
    <source>
        <dbReference type="SAM" id="SignalP"/>
    </source>
</evidence>
<evidence type="ECO:0000259" key="9">
    <source>
        <dbReference type="Pfam" id="PF01618"/>
    </source>
</evidence>
<comment type="subcellular location">
    <subcellularLocation>
        <location evidence="1">Cell membrane</location>
        <topology evidence="1">Multi-pass membrane protein</topology>
    </subcellularLocation>
    <subcellularLocation>
        <location evidence="6">Membrane</location>
        <topology evidence="6">Multi-pass membrane protein</topology>
    </subcellularLocation>
</comment>
<accession>A0A5C5VE89</accession>
<feature type="signal peptide" evidence="8">
    <location>
        <begin position="1"/>
        <end position="23"/>
    </location>
</feature>
<reference evidence="10 11" key="1">
    <citation type="submission" date="2019-02" db="EMBL/GenBank/DDBJ databases">
        <title>Deep-cultivation of Planctomycetes and their phenomic and genomic characterization uncovers novel biology.</title>
        <authorList>
            <person name="Wiegand S."/>
            <person name="Jogler M."/>
            <person name="Boedeker C."/>
            <person name="Pinto D."/>
            <person name="Vollmers J."/>
            <person name="Rivas-Marin E."/>
            <person name="Kohn T."/>
            <person name="Peeters S.H."/>
            <person name="Heuer A."/>
            <person name="Rast P."/>
            <person name="Oberbeckmann S."/>
            <person name="Bunk B."/>
            <person name="Jeske O."/>
            <person name="Meyerdierks A."/>
            <person name="Storesund J.E."/>
            <person name="Kallscheuer N."/>
            <person name="Luecker S."/>
            <person name="Lage O.M."/>
            <person name="Pohl T."/>
            <person name="Merkel B.J."/>
            <person name="Hornburger P."/>
            <person name="Mueller R.-W."/>
            <person name="Bruemmer F."/>
            <person name="Labrenz M."/>
            <person name="Spormann A.M."/>
            <person name="Op Den Camp H."/>
            <person name="Overmann J."/>
            <person name="Amann R."/>
            <person name="Jetten M.S.M."/>
            <person name="Mascher T."/>
            <person name="Medema M.H."/>
            <person name="Devos D.P."/>
            <person name="Kaster A.-K."/>
            <person name="Ovreas L."/>
            <person name="Rohde M."/>
            <person name="Galperin M.Y."/>
            <person name="Jogler C."/>
        </authorList>
    </citation>
    <scope>NUCLEOTIDE SEQUENCE [LARGE SCALE GENOMIC DNA]</scope>
    <source>
        <strain evidence="10 11">KOR34</strain>
    </source>
</reference>
<evidence type="ECO:0000313" key="11">
    <source>
        <dbReference type="Proteomes" id="UP000316714"/>
    </source>
</evidence>
<evidence type="ECO:0000256" key="5">
    <source>
        <dbReference type="ARBA" id="ARBA00023136"/>
    </source>
</evidence>
<dbReference type="OrthoDB" id="4045at2"/>
<evidence type="ECO:0000256" key="7">
    <source>
        <dbReference type="SAM" id="Phobius"/>
    </source>
</evidence>
<dbReference type="EMBL" id="SIHJ01000001">
    <property type="protein sequence ID" value="TWT36229.1"/>
    <property type="molecule type" value="Genomic_DNA"/>
</dbReference>
<evidence type="ECO:0000256" key="2">
    <source>
        <dbReference type="ARBA" id="ARBA00022475"/>
    </source>
</evidence>
<keyword evidence="11" id="KW-1185">Reference proteome</keyword>
<dbReference type="Proteomes" id="UP000316714">
    <property type="component" value="Unassembled WGS sequence"/>
</dbReference>
<dbReference type="PANTHER" id="PTHR30625">
    <property type="entry name" value="PROTEIN TOLQ"/>
    <property type="match status" value="1"/>
</dbReference>
<proteinExistence type="inferred from homology"/>
<evidence type="ECO:0000256" key="1">
    <source>
        <dbReference type="ARBA" id="ARBA00004651"/>
    </source>
</evidence>
<keyword evidence="6" id="KW-0813">Transport</keyword>
<keyword evidence="8" id="KW-0732">Signal</keyword>
<evidence type="ECO:0000313" key="10">
    <source>
        <dbReference type="EMBL" id="TWT36229.1"/>
    </source>
</evidence>
<evidence type="ECO:0000256" key="6">
    <source>
        <dbReference type="RuleBase" id="RU004057"/>
    </source>
</evidence>